<protein>
    <submittedName>
        <fullName evidence="2">Glycerophosphodiester phosphodiesterase</fullName>
    </submittedName>
</protein>
<dbReference type="EMBL" id="WHPN01000268">
    <property type="protein sequence ID" value="KAF4408650.1"/>
    <property type="molecule type" value="Genomic_DNA"/>
</dbReference>
<dbReference type="RefSeq" id="WP_156206133.1">
    <property type="nucleotide sequence ID" value="NZ_WHPN01000268.1"/>
</dbReference>
<dbReference type="Proteomes" id="UP000621266">
    <property type="component" value="Unassembled WGS sequence"/>
</dbReference>
<feature type="domain" description="GP-PDE" evidence="1">
    <location>
        <begin position="145"/>
        <end position="379"/>
    </location>
</feature>
<keyword evidence="3" id="KW-1185">Reference proteome</keyword>
<dbReference type="InterPro" id="IPR030395">
    <property type="entry name" value="GP_PDE_dom"/>
</dbReference>
<reference evidence="2 3" key="1">
    <citation type="submission" date="2019-10" db="EMBL/GenBank/DDBJ databases">
        <title>Streptomyces tenebrisbrunneis sp.nov., an endogenous actinomycete isolated from of Lycium ruthenicum.</title>
        <authorList>
            <person name="Ma L."/>
        </authorList>
    </citation>
    <scope>NUCLEOTIDE SEQUENCE [LARGE SCALE GENOMIC DNA]</scope>
    <source>
        <strain evidence="2 3">TRM 66187</strain>
    </source>
</reference>
<dbReference type="PROSITE" id="PS51704">
    <property type="entry name" value="GP_PDE"/>
    <property type="match status" value="1"/>
</dbReference>
<evidence type="ECO:0000313" key="3">
    <source>
        <dbReference type="Proteomes" id="UP000621266"/>
    </source>
</evidence>
<name>A0ABQ7FJU7_9ACTN</name>
<dbReference type="SUPFAM" id="SSF51695">
    <property type="entry name" value="PLC-like phosphodiesterases"/>
    <property type="match status" value="1"/>
</dbReference>
<dbReference type="PANTHER" id="PTHR46211:SF14">
    <property type="entry name" value="GLYCEROPHOSPHODIESTER PHOSPHODIESTERASE"/>
    <property type="match status" value="1"/>
</dbReference>
<dbReference type="Gene3D" id="3.20.20.190">
    <property type="entry name" value="Phosphatidylinositol (PI) phosphodiesterase"/>
    <property type="match status" value="1"/>
</dbReference>
<organism evidence="2 3">
    <name type="scientific">Streptomyces lycii</name>
    <dbReference type="NCBI Taxonomy" id="2654337"/>
    <lineage>
        <taxon>Bacteria</taxon>
        <taxon>Bacillati</taxon>
        <taxon>Actinomycetota</taxon>
        <taxon>Actinomycetes</taxon>
        <taxon>Kitasatosporales</taxon>
        <taxon>Streptomycetaceae</taxon>
        <taxon>Streptomyces</taxon>
    </lineage>
</organism>
<gene>
    <name evidence="2" type="ORF">GCU69_13205</name>
</gene>
<sequence>MARHLFGGIADYVISAGTDDVATLQPGVIVTCWNQAVGGSQLTDLTETDGVTVITGGELVTDSTGAVPEFYGPDGITSVYLDANSGSGPRRRTLATDIGDLLSSADAELSQHESEENPHGTKLSDLSDVYAPSIEAFTAAAGTGTFRIAHRGSGGEYPEHTLTAYESALAAGAEAIEVSVHSTADGVLVCFHDTDISRMTGLTGSIADYTYAQLREAIKVNPRPMLGESWRDQDIPLLADVMKALYGKCVIFLEAKSNPSVPLLQNWLLLNYPDAARSVVWKAYFEHTSMQWATDNGFVTWGYINADTLDAAMTAVDEVIDWWGVPHTATDARIAEVVARGKPVIIWEVHRHCDVERFESMGVSGLMCSNWTYLNTQPSLLDAHFETGIAPVGTIGLERYNEIFALKFDANGRAYVNDAPNTGNLLGGLRAPDAGTYTIGFTLTFDDLGSDVNLHADVAICRERDDPWSFFNANNTYSAFTSAGGYHCLVRRSGVIQIYSHVRGSTSGTQLATMDIAAATAPVAGVPMTFTIEVAPGAITFSRTDVAYSVSTTNTTYRGRYWHISNGSIVNDAERPFWSDVTITY</sequence>
<evidence type="ECO:0000259" key="1">
    <source>
        <dbReference type="PROSITE" id="PS51704"/>
    </source>
</evidence>
<dbReference type="InterPro" id="IPR017946">
    <property type="entry name" value="PLC-like_Pdiesterase_TIM-brl"/>
</dbReference>
<proteinExistence type="predicted"/>
<dbReference type="Pfam" id="PF03009">
    <property type="entry name" value="GDPD"/>
    <property type="match status" value="1"/>
</dbReference>
<dbReference type="PANTHER" id="PTHR46211">
    <property type="entry name" value="GLYCEROPHOSPHORYL DIESTER PHOSPHODIESTERASE"/>
    <property type="match status" value="1"/>
</dbReference>
<accession>A0ABQ7FJU7</accession>
<comment type="caution">
    <text evidence="2">The sequence shown here is derived from an EMBL/GenBank/DDBJ whole genome shotgun (WGS) entry which is preliminary data.</text>
</comment>
<evidence type="ECO:0000313" key="2">
    <source>
        <dbReference type="EMBL" id="KAF4408650.1"/>
    </source>
</evidence>